<comment type="caution">
    <text evidence="1">The sequence shown here is derived from an EMBL/GenBank/DDBJ whole genome shotgun (WGS) entry which is preliminary data.</text>
</comment>
<dbReference type="InterPro" id="IPR052922">
    <property type="entry name" value="Cytidylate_Kinase-2"/>
</dbReference>
<dbReference type="Proteomes" id="UP000320948">
    <property type="component" value="Unassembled WGS sequence"/>
</dbReference>
<gene>
    <name evidence="1" type="ORF">DI628_04580</name>
</gene>
<dbReference type="Gene3D" id="3.40.50.300">
    <property type="entry name" value="P-loop containing nucleotide triphosphate hydrolases"/>
    <property type="match status" value="1"/>
</dbReference>
<proteinExistence type="predicted"/>
<dbReference type="SUPFAM" id="SSF52540">
    <property type="entry name" value="P-loop containing nucleoside triphosphate hydrolases"/>
    <property type="match status" value="1"/>
</dbReference>
<dbReference type="PANTHER" id="PTHR37816:SF1">
    <property type="entry name" value="TOXIN"/>
    <property type="match status" value="1"/>
</dbReference>
<evidence type="ECO:0000313" key="2">
    <source>
        <dbReference type="Proteomes" id="UP000320948"/>
    </source>
</evidence>
<sequence>MQRVMIIGISGAGKSTLGRALSSKLKAPAYHLDNIYHLPGWVARPDADVQADFDAIAATEAWVVDGNYRRLSGALQERADAIIFLDFGRVFALRQVIQRWAFHRLGLRKRVDLGEGFSEKLSKGFLPWVWNWRRNNRPKWMETLKNHSNKVKTFHNRRDAYRWLETL</sequence>
<accession>A0A6N4RAB0</accession>
<evidence type="ECO:0000313" key="1">
    <source>
        <dbReference type="EMBL" id="TKW61901.1"/>
    </source>
</evidence>
<dbReference type="PANTHER" id="PTHR37816">
    <property type="entry name" value="YALI0E33011P"/>
    <property type="match status" value="1"/>
</dbReference>
<name>A0A6N4RAB0_BLAVI</name>
<dbReference type="InterPro" id="IPR027417">
    <property type="entry name" value="P-loop_NTPase"/>
</dbReference>
<organism evidence="1 2">
    <name type="scientific">Blastochloris viridis</name>
    <name type="common">Rhodopseudomonas viridis</name>
    <dbReference type="NCBI Taxonomy" id="1079"/>
    <lineage>
        <taxon>Bacteria</taxon>
        <taxon>Pseudomonadati</taxon>
        <taxon>Pseudomonadota</taxon>
        <taxon>Alphaproteobacteria</taxon>
        <taxon>Hyphomicrobiales</taxon>
        <taxon>Blastochloridaceae</taxon>
        <taxon>Blastochloris</taxon>
    </lineage>
</organism>
<reference evidence="1 2" key="1">
    <citation type="journal article" date="2017" name="Nat. Commun.">
        <title>In situ click chemistry generation of cyclooxygenase-2 inhibitors.</title>
        <authorList>
            <person name="Bhardwaj A."/>
            <person name="Kaur J."/>
            <person name="Wuest M."/>
            <person name="Wuest F."/>
        </authorList>
    </citation>
    <scope>NUCLEOTIDE SEQUENCE [LARGE SCALE GENOMIC DNA]</scope>
    <source>
        <strain evidence="1">S2_018_000_R2_106</strain>
    </source>
</reference>
<dbReference type="EMBL" id="VAFM01000001">
    <property type="protein sequence ID" value="TKW61901.1"/>
    <property type="molecule type" value="Genomic_DNA"/>
</dbReference>
<dbReference type="AlphaFoldDB" id="A0A6N4RAB0"/>
<protein>
    <submittedName>
        <fullName evidence="1">AAA family ATPase</fullName>
    </submittedName>
</protein>